<dbReference type="GO" id="GO:0008883">
    <property type="term" value="F:glutamyl-tRNA reductase activity"/>
    <property type="evidence" value="ECO:0007669"/>
    <property type="project" value="UniProtKB-UniRule"/>
</dbReference>
<comment type="miscellaneous">
    <text evidence="9">During catalysis, the active site Cys acts as a nucleophile attacking the alpha-carbonyl group of tRNA-bound glutamate with the formation of a thioester intermediate between enzyme and glutamate, and the concomitant release of tRNA(Glu). The thioester intermediate is finally reduced by direct hydride transfer from NADPH, to form the product GSA.</text>
</comment>
<dbReference type="EC" id="1.2.1.70" evidence="3 9"/>
<feature type="binding site" evidence="9 11">
    <location>
        <position position="120"/>
    </location>
    <ligand>
        <name>substrate</name>
    </ligand>
</feature>
<evidence type="ECO:0000259" key="17">
    <source>
        <dbReference type="Pfam" id="PF05201"/>
    </source>
</evidence>
<evidence type="ECO:0000313" key="19">
    <source>
        <dbReference type="Proteomes" id="UP000595564"/>
    </source>
</evidence>
<name>A0A7R6SZ65_9BACT</name>
<evidence type="ECO:0000256" key="9">
    <source>
        <dbReference type="HAMAP-Rule" id="MF_00087"/>
    </source>
</evidence>
<feature type="domain" description="Quinate/shikimate 5-dehydrogenase/glutamyl-tRNA reductase" evidence="16">
    <location>
        <begin position="171"/>
        <end position="306"/>
    </location>
</feature>
<feature type="active site" description="Nucleophile" evidence="9 10">
    <location>
        <position position="50"/>
    </location>
</feature>
<reference evidence="18 19" key="1">
    <citation type="journal article" date="2012" name="Extremophiles">
        <title>Thermotomaculum hydrothermale gen. nov., sp. nov., a novel heterotrophic thermophile within the phylum Acidobacteria from a deep-sea hydrothermal vent chimney in the Southern Okinawa Trough.</title>
        <authorList>
            <person name="Izumi H."/>
            <person name="Nunoura T."/>
            <person name="Miyazaki M."/>
            <person name="Mino S."/>
            <person name="Toki T."/>
            <person name="Takai K."/>
            <person name="Sako Y."/>
            <person name="Sawabe T."/>
            <person name="Nakagawa S."/>
        </authorList>
    </citation>
    <scope>NUCLEOTIDE SEQUENCE [LARGE SCALE GENOMIC DNA]</scope>
    <source>
        <strain evidence="18 19">AC55</strain>
    </source>
</reference>
<evidence type="ECO:0000256" key="3">
    <source>
        <dbReference type="ARBA" id="ARBA00012970"/>
    </source>
</evidence>
<dbReference type="Pfam" id="PF05201">
    <property type="entry name" value="GlutR_N"/>
    <property type="match status" value="1"/>
</dbReference>
<evidence type="ECO:0000256" key="13">
    <source>
        <dbReference type="PIRSR" id="PIRSR000445-4"/>
    </source>
</evidence>
<dbReference type="InterPro" id="IPR015896">
    <property type="entry name" value="4pyrrol_synth_GluRdtase_dimer"/>
</dbReference>
<feature type="site" description="Important for activity" evidence="9 13">
    <location>
        <position position="99"/>
    </location>
</feature>
<feature type="domain" description="Glutamyl-tRNA reductase N-terminal" evidence="17">
    <location>
        <begin position="6"/>
        <end position="156"/>
    </location>
</feature>
<dbReference type="InterPro" id="IPR006151">
    <property type="entry name" value="Shikm_DH/Glu-tRNA_Rdtase"/>
</dbReference>
<dbReference type="HAMAP" id="MF_00087">
    <property type="entry name" value="Glu_tRNA_reductase"/>
    <property type="match status" value="1"/>
</dbReference>
<evidence type="ECO:0000256" key="14">
    <source>
        <dbReference type="RuleBase" id="RU000584"/>
    </source>
</evidence>
<evidence type="ECO:0000256" key="5">
    <source>
        <dbReference type="ARBA" id="ARBA00023002"/>
    </source>
</evidence>
<dbReference type="InterPro" id="IPR036343">
    <property type="entry name" value="GluRdtase_N_sf"/>
</dbReference>
<dbReference type="RefSeq" id="WP_201327623.1">
    <property type="nucleotide sequence ID" value="NZ_AP017470.1"/>
</dbReference>
<keyword evidence="6 9" id="KW-0627">Porphyrin biosynthesis</keyword>
<dbReference type="PANTHER" id="PTHR43013">
    <property type="entry name" value="GLUTAMYL-TRNA REDUCTASE"/>
    <property type="match status" value="1"/>
</dbReference>
<dbReference type="InterPro" id="IPR015895">
    <property type="entry name" value="4pyrrol_synth_GluRdtase_N"/>
</dbReference>
<dbReference type="UniPathway" id="UPA00251">
    <property type="reaction ID" value="UER00316"/>
</dbReference>
<evidence type="ECO:0000256" key="12">
    <source>
        <dbReference type="PIRSR" id="PIRSR000445-3"/>
    </source>
</evidence>
<evidence type="ECO:0000259" key="15">
    <source>
        <dbReference type="Pfam" id="PF00745"/>
    </source>
</evidence>
<proteinExistence type="inferred from homology"/>
<dbReference type="EMBL" id="AP017470">
    <property type="protein sequence ID" value="BBB33316.1"/>
    <property type="molecule type" value="Genomic_DNA"/>
</dbReference>
<comment type="subunit">
    <text evidence="9">Homodimer.</text>
</comment>
<dbReference type="PANTHER" id="PTHR43013:SF1">
    <property type="entry name" value="GLUTAMYL-TRNA REDUCTASE"/>
    <property type="match status" value="1"/>
</dbReference>
<feature type="binding site" evidence="9 11">
    <location>
        <begin position="114"/>
        <end position="116"/>
    </location>
    <ligand>
        <name>substrate</name>
    </ligand>
</feature>
<dbReference type="AlphaFoldDB" id="A0A7R6SZ65"/>
<dbReference type="GO" id="GO:0050661">
    <property type="term" value="F:NADP binding"/>
    <property type="evidence" value="ECO:0007669"/>
    <property type="project" value="InterPro"/>
</dbReference>
<comment type="function">
    <text evidence="9">Catalyzes the NADPH-dependent reduction of glutamyl-tRNA(Glu) to glutamate 1-semialdehyde (GSA).</text>
</comment>
<feature type="binding site" evidence="9 11">
    <location>
        <begin position="49"/>
        <end position="52"/>
    </location>
    <ligand>
        <name>substrate</name>
    </ligand>
</feature>
<evidence type="ECO:0000256" key="4">
    <source>
        <dbReference type="ARBA" id="ARBA00022857"/>
    </source>
</evidence>
<dbReference type="InterPro" id="IPR000343">
    <property type="entry name" value="4pyrrol_synth_GluRdtase"/>
</dbReference>
<evidence type="ECO:0000256" key="7">
    <source>
        <dbReference type="ARBA" id="ARBA00047464"/>
    </source>
</evidence>
<feature type="binding site" evidence="9 11">
    <location>
        <position position="109"/>
    </location>
    <ligand>
        <name>substrate</name>
    </ligand>
</feature>
<gene>
    <name evidence="9 18" type="primary">hemA</name>
    <name evidence="18" type="ORF">TTHT_1859</name>
</gene>
<organism evidence="18 19">
    <name type="scientific">Thermotomaculum hydrothermale</name>
    <dbReference type="NCBI Taxonomy" id="981385"/>
    <lineage>
        <taxon>Bacteria</taxon>
        <taxon>Pseudomonadati</taxon>
        <taxon>Acidobacteriota</taxon>
        <taxon>Holophagae</taxon>
        <taxon>Thermotomaculales</taxon>
        <taxon>Thermotomaculaceae</taxon>
        <taxon>Thermotomaculum</taxon>
    </lineage>
</organism>
<dbReference type="Pfam" id="PF01488">
    <property type="entry name" value="Shikimate_DH"/>
    <property type="match status" value="1"/>
</dbReference>
<dbReference type="SUPFAM" id="SSF69075">
    <property type="entry name" value="Glutamyl tRNA-reductase dimerization domain"/>
    <property type="match status" value="1"/>
</dbReference>
<comment type="similarity">
    <text evidence="2 9 14">Belongs to the glutamyl-tRNA reductase family.</text>
</comment>
<dbReference type="GO" id="GO:0019353">
    <property type="term" value="P:protoporphyrinogen IX biosynthetic process from glutamate"/>
    <property type="evidence" value="ECO:0007669"/>
    <property type="project" value="TreeGrafter"/>
</dbReference>
<dbReference type="FunFam" id="3.40.50.720:FF:000031">
    <property type="entry name" value="Glutamyl-tRNA reductase"/>
    <property type="match status" value="1"/>
</dbReference>
<accession>A0A7R6SZ65</accession>
<dbReference type="Pfam" id="PF00745">
    <property type="entry name" value="GlutR_dimer"/>
    <property type="match status" value="1"/>
</dbReference>
<evidence type="ECO:0000256" key="8">
    <source>
        <dbReference type="ARBA" id="ARBA00068659"/>
    </source>
</evidence>
<evidence type="ECO:0000256" key="2">
    <source>
        <dbReference type="ARBA" id="ARBA00005916"/>
    </source>
</evidence>
<evidence type="ECO:0000256" key="6">
    <source>
        <dbReference type="ARBA" id="ARBA00023244"/>
    </source>
</evidence>
<protein>
    <recommendedName>
        <fullName evidence="8 9">Glutamyl-tRNA reductase</fullName>
        <shortName evidence="9">GluTR</shortName>
        <ecNumber evidence="3 9">1.2.1.70</ecNumber>
    </recommendedName>
</protein>
<dbReference type="InterPro" id="IPR036291">
    <property type="entry name" value="NAD(P)-bd_dom_sf"/>
</dbReference>
<keyword evidence="19" id="KW-1185">Reference proteome</keyword>
<dbReference type="FunFam" id="3.30.460.30:FF:000001">
    <property type="entry name" value="Glutamyl-tRNA reductase"/>
    <property type="match status" value="1"/>
</dbReference>
<keyword evidence="5 9" id="KW-0560">Oxidoreductase</keyword>
<dbReference type="CDD" id="cd05213">
    <property type="entry name" value="NAD_bind_Glutamyl_tRNA_reduct"/>
    <property type="match status" value="1"/>
</dbReference>
<dbReference type="PROSITE" id="PS00747">
    <property type="entry name" value="GLUTR"/>
    <property type="match status" value="1"/>
</dbReference>
<dbReference type="NCBIfam" id="TIGR01035">
    <property type="entry name" value="hemA"/>
    <property type="match status" value="1"/>
</dbReference>
<feature type="domain" description="Tetrapyrrole biosynthesis glutamyl-tRNA reductase dimerisation" evidence="15">
    <location>
        <begin position="321"/>
        <end position="420"/>
    </location>
</feature>
<dbReference type="PIRSF" id="PIRSF000445">
    <property type="entry name" value="4pyrrol_synth_GluRdtase"/>
    <property type="match status" value="1"/>
</dbReference>
<comment type="pathway">
    <text evidence="1 9 14">Porphyrin-containing compound metabolism; protoporphyrin-IX biosynthesis; 5-aminolevulinate from L-glutamyl-tRNA(Glu): step 1/2.</text>
</comment>
<evidence type="ECO:0000256" key="1">
    <source>
        <dbReference type="ARBA" id="ARBA00005059"/>
    </source>
</evidence>
<dbReference type="SUPFAM" id="SSF69742">
    <property type="entry name" value="Glutamyl tRNA-reductase catalytic, N-terminal domain"/>
    <property type="match status" value="1"/>
</dbReference>
<evidence type="ECO:0000256" key="10">
    <source>
        <dbReference type="PIRSR" id="PIRSR000445-1"/>
    </source>
</evidence>
<comment type="catalytic activity">
    <reaction evidence="7 9 14">
        <text>(S)-4-amino-5-oxopentanoate + tRNA(Glu) + NADP(+) = L-glutamyl-tRNA(Glu) + NADPH + H(+)</text>
        <dbReference type="Rhea" id="RHEA:12344"/>
        <dbReference type="Rhea" id="RHEA-COMP:9663"/>
        <dbReference type="Rhea" id="RHEA-COMP:9680"/>
        <dbReference type="ChEBI" id="CHEBI:15378"/>
        <dbReference type="ChEBI" id="CHEBI:57501"/>
        <dbReference type="ChEBI" id="CHEBI:57783"/>
        <dbReference type="ChEBI" id="CHEBI:58349"/>
        <dbReference type="ChEBI" id="CHEBI:78442"/>
        <dbReference type="ChEBI" id="CHEBI:78520"/>
        <dbReference type="EC" id="1.2.1.70"/>
    </reaction>
</comment>
<keyword evidence="4 9" id="KW-0521">NADP</keyword>
<comment type="domain">
    <text evidence="9">Possesses an unusual extended V-shaped dimeric structure with each monomer consisting of three distinct domains arranged along a curved 'spinal' alpha-helix. The N-terminal catalytic domain specifically recognizes the glutamate moiety of the substrate. The second domain is the NADPH-binding domain, and the third C-terminal domain is responsible for dimerization.</text>
</comment>
<feature type="binding site" evidence="9 12">
    <location>
        <begin position="189"/>
        <end position="194"/>
    </location>
    <ligand>
        <name>NADP(+)</name>
        <dbReference type="ChEBI" id="CHEBI:58349"/>
    </ligand>
</feature>
<dbReference type="KEGG" id="thyd:TTHT_1859"/>
<dbReference type="InterPro" id="IPR018214">
    <property type="entry name" value="GluRdtase_CS"/>
</dbReference>
<dbReference type="Proteomes" id="UP000595564">
    <property type="component" value="Chromosome"/>
</dbReference>
<evidence type="ECO:0000256" key="11">
    <source>
        <dbReference type="PIRSR" id="PIRSR000445-2"/>
    </source>
</evidence>
<evidence type="ECO:0000259" key="16">
    <source>
        <dbReference type="Pfam" id="PF01488"/>
    </source>
</evidence>
<dbReference type="SUPFAM" id="SSF51735">
    <property type="entry name" value="NAD(P)-binding Rossmann-fold domains"/>
    <property type="match status" value="1"/>
</dbReference>
<evidence type="ECO:0000313" key="18">
    <source>
        <dbReference type="EMBL" id="BBB33316.1"/>
    </source>
</evidence>
<dbReference type="InterPro" id="IPR036453">
    <property type="entry name" value="GluRdtase_dimer_dom_sf"/>
</dbReference>
<dbReference type="Gene3D" id="3.40.50.720">
    <property type="entry name" value="NAD(P)-binding Rossmann-like Domain"/>
    <property type="match status" value="1"/>
</dbReference>
<dbReference type="Gene3D" id="3.30.460.30">
    <property type="entry name" value="Glutamyl-tRNA reductase, N-terminal domain"/>
    <property type="match status" value="1"/>
</dbReference>
<sequence>MPVCIVGLNFKTAPVEVREKLSFSMEDIDKEAPFLLSKPYIDEVVILSTCNRSEIYFYSESPEKGKVVIEQYLSERAEIKQEELANYLYNFVEFEAIEHLFRVASGLESMVLGEPQIAGQVKDAFEKAIEIGTAKRVFVNLYRHTLQTVKIVRNETEISKNAVSVPFAAVELAKKIFGKLKNKRALLVGAGEMCELAALHLKENGVDAIDVVNRTYEKAETLAKRYEGNPYPFEKLYDAMENVDIVLSSTGAKEPVITYDKLKPIMKKRGYKSLIMIDIAVPRDIEPEVGDISDIYLFDIDDLEKVVEANKKKREKEAIVAGEIIRERVYEYLKWCKLQDLNPIIASLRKQAEEIRRAELEKSLKKLKDYPDEVKKELDRVTYSIVNKMLHQPITEFKKAAREDNLENKMIHFFKSLFNID</sequence>